<keyword evidence="2" id="KW-1185">Reference proteome</keyword>
<dbReference type="Proteomes" id="UP000032142">
    <property type="component" value="Unassembled WGS sequence"/>
</dbReference>
<reference evidence="2" key="1">
    <citation type="submission" date="2014-09" db="EMBL/GenBank/DDBJ databases">
        <authorList>
            <person name="Mudge J."/>
            <person name="Ramaraj T."/>
            <person name="Lindquist I.E."/>
            <person name="Bharti A.K."/>
            <person name="Sundararajan A."/>
            <person name="Cameron C.T."/>
            <person name="Woodward J.E."/>
            <person name="May G.D."/>
            <person name="Brubaker C."/>
            <person name="Broadhvest J."/>
            <person name="Wilkins T.A."/>
        </authorList>
    </citation>
    <scope>NUCLEOTIDE SEQUENCE</scope>
    <source>
        <strain evidence="2">cv. AKA8401</strain>
    </source>
</reference>
<gene>
    <name evidence="1" type="ORF">F383_33757</name>
</gene>
<dbReference type="EMBL" id="KN437326">
    <property type="protein sequence ID" value="KHG26569.1"/>
    <property type="molecule type" value="Genomic_DNA"/>
</dbReference>
<proteinExistence type="predicted"/>
<accession>A0A0B0PQ53</accession>
<evidence type="ECO:0000313" key="2">
    <source>
        <dbReference type="Proteomes" id="UP000032142"/>
    </source>
</evidence>
<evidence type="ECO:0000313" key="1">
    <source>
        <dbReference type="EMBL" id="KHG26569.1"/>
    </source>
</evidence>
<name>A0A0B0PQ53_GOSAR</name>
<dbReference type="AlphaFoldDB" id="A0A0B0PQ53"/>
<organism evidence="1 2">
    <name type="scientific">Gossypium arboreum</name>
    <name type="common">Tree cotton</name>
    <name type="synonym">Gossypium nanking</name>
    <dbReference type="NCBI Taxonomy" id="29729"/>
    <lineage>
        <taxon>Eukaryota</taxon>
        <taxon>Viridiplantae</taxon>
        <taxon>Streptophyta</taxon>
        <taxon>Embryophyta</taxon>
        <taxon>Tracheophyta</taxon>
        <taxon>Spermatophyta</taxon>
        <taxon>Magnoliopsida</taxon>
        <taxon>eudicotyledons</taxon>
        <taxon>Gunneridae</taxon>
        <taxon>Pentapetalae</taxon>
        <taxon>rosids</taxon>
        <taxon>malvids</taxon>
        <taxon>Malvales</taxon>
        <taxon>Malvaceae</taxon>
        <taxon>Malvoideae</taxon>
        <taxon>Gossypium</taxon>
    </lineage>
</organism>
<sequence length="23" mass="2506">MGKQHGLDFLTQACNTAVSVWQA</sequence>
<protein>
    <submittedName>
        <fullName evidence="1">Uncharacterized protein</fullName>
    </submittedName>
</protein>